<dbReference type="Pfam" id="PF02567">
    <property type="entry name" value="PhzC-PhzF"/>
    <property type="match status" value="1"/>
</dbReference>
<dbReference type="OrthoDB" id="9788221at2"/>
<dbReference type="Proteomes" id="UP000256838">
    <property type="component" value="Unassembled WGS sequence"/>
</dbReference>
<dbReference type="GO" id="GO:0016853">
    <property type="term" value="F:isomerase activity"/>
    <property type="evidence" value="ECO:0007669"/>
    <property type="project" value="UniProtKB-KW"/>
</dbReference>
<reference evidence="4 5" key="1">
    <citation type="submission" date="2018-08" db="EMBL/GenBank/DDBJ databases">
        <title>Paraburkholderia sp. DHOM06 isolated from forest soil.</title>
        <authorList>
            <person name="Gao Z.-H."/>
            <person name="Qiu L.-H."/>
        </authorList>
    </citation>
    <scope>NUCLEOTIDE SEQUENCE [LARGE SCALE GENOMIC DNA]</scope>
    <source>
        <strain evidence="4 5">DHOM06</strain>
    </source>
</reference>
<dbReference type="PANTHER" id="PTHR13774">
    <property type="entry name" value="PHENAZINE BIOSYNTHESIS PROTEIN"/>
    <property type="match status" value="1"/>
</dbReference>
<accession>A0A3D8K5C1</accession>
<evidence type="ECO:0000256" key="2">
    <source>
        <dbReference type="ARBA" id="ARBA00023235"/>
    </source>
</evidence>
<dbReference type="RefSeq" id="WP_115532430.1">
    <property type="nucleotide sequence ID" value="NZ_QRGA01000003.1"/>
</dbReference>
<comment type="caution">
    <text evidence="4">The sequence shown here is derived from an EMBL/GenBank/DDBJ whole genome shotgun (WGS) entry which is preliminary data.</text>
</comment>
<dbReference type="InterPro" id="IPR003719">
    <property type="entry name" value="Phenazine_PhzF-like"/>
</dbReference>
<keyword evidence="2" id="KW-0413">Isomerase</keyword>
<dbReference type="PIRSF" id="PIRSF016184">
    <property type="entry name" value="PhzC_PhzF"/>
    <property type="match status" value="1"/>
</dbReference>
<dbReference type="AlphaFoldDB" id="A0A3D8K5C1"/>
<name>A0A3D8K5C1_9BURK</name>
<evidence type="ECO:0000256" key="3">
    <source>
        <dbReference type="PIRSR" id="PIRSR016184-1"/>
    </source>
</evidence>
<proteinExistence type="inferred from homology"/>
<dbReference type="GO" id="GO:0005737">
    <property type="term" value="C:cytoplasm"/>
    <property type="evidence" value="ECO:0007669"/>
    <property type="project" value="TreeGrafter"/>
</dbReference>
<dbReference type="PANTHER" id="PTHR13774:SF39">
    <property type="entry name" value="BIOSYNTHESIS PROTEIN, PUTATIVE-RELATED"/>
    <property type="match status" value="1"/>
</dbReference>
<dbReference type="SUPFAM" id="SSF54506">
    <property type="entry name" value="Diaminopimelate epimerase-like"/>
    <property type="match status" value="1"/>
</dbReference>
<gene>
    <name evidence="4" type="ORF">DWV00_04910</name>
</gene>
<feature type="active site" evidence="3">
    <location>
        <position position="46"/>
    </location>
</feature>
<protein>
    <submittedName>
        <fullName evidence="4">PhzF family phenazine biosynthesis protein</fullName>
    </submittedName>
</protein>
<evidence type="ECO:0000256" key="1">
    <source>
        <dbReference type="ARBA" id="ARBA00008270"/>
    </source>
</evidence>
<organism evidence="4 5">
    <name type="scientific">Trinickia dinghuensis</name>
    <dbReference type="NCBI Taxonomy" id="2291023"/>
    <lineage>
        <taxon>Bacteria</taxon>
        <taxon>Pseudomonadati</taxon>
        <taxon>Pseudomonadota</taxon>
        <taxon>Betaproteobacteria</taxon>
        <taxon>Burkholderiales</taxon>
        <taxon>Burkholderiaceae</taxon>
        <taxon>Trinickia</taxon>
    </lineage>
</organism>
<dbReference type="Gene3D" id="3.10.310.10">
    <property type="entry name" value="Diaminopimelate Epimerase, Chain A, domain 1"/>
    <property type="match status" value="2"/>
</dbReference>
<evidence type="ECO:0000313" key="4">
    <source>
        <dbReference type="EMBL" id="RDU99761.1"/>
    </source>
</evidence>
<dbReference type="NCBIfam" id="TIGR00654">
    <property type="entry name" value="PhzF_family"/>
    <property type="match status" value="1"/>
</dbReference>
<comment type="similarity">
    <text evidence="1">Belongs to the PhzF family.</text>
</comment>
<evidence type="ECO:0000313" key="5">
    <source>
        <dbReference type="Proteomes" id="UP000256838"/>
    </source>
</evidence>
<sequence length="292" mass="31272">MQVDVHVVNSLIDGEAGGNPAGVVIDADALTANQKLEVARRVRLSETAFVSKSDVATIKLEFFTPTRQIAHCGHATIAAFSLLRQLGKVSDGALTKETIDGCRNVLVDGKAVLMEQRSPTYRSIEAGSDLAQRVARSIGLQPTLIFATATPTVVNTGNRFLLIALPDSQSVADVRPDHRAIEAVSDELDLIGYYLFSTATMLPGRHAGTRMFAPRFGIDEESATGTAAGPLACFLYEHMGIENKEIIIEQGQLMQPKSPSVINVLLDIDGGKISRLMVGGEAVVARTMSIEI</sequence>
<keyword evidence="5" id="KW-1185">Reference proteome</keyword>
<dbReference type="EMBL" id="QRGA01000003">
    <property type="protein sequence ID" value="RDU99761.1"/>
    <property type="molecule type" value="Genomic_DNA"/>
</dbReference>